<dbReference type="InterPro" id="IPR027417">
    <property type="entry name" value="P-loop_NTPase"/>
</dbReference>
<gene>
    <name evidence="1" type="ORF">A2537_01215</name>
</gene>
<evidence type="ECO:0000313" key="2">
    <source>
        <dbReference type="Proteomes" id="UP000178490"/>
    </source>
</evidence>
<reference evidence="1 2" key="1">
    <citation type="journal article" date="2016" name="Nat. Commun.">
        <title>Thousands of microbial genomes shed light on interconnected biogeochemical processes in an aquifer system.</title>
        <authorList>
            <person name="Anantharaman K."/>
            <person name="Brown C.T."/>
            <person name="Hug L.A."/>
            <person name="Sharon I."/>
            <person name="Castelle C.J."/>
            <person name="Probst A.J."/>
            <person name="Thomas B.C."/>
            <person name="Singh A."/>
            <person name="Wilkins M.J."/>
            <person name="Karaoz U."/>
            <person name="Brodie E.L."/>
            <person name="Williams K.H."/>
            <person name="Hubbard S.S."/>
            <person name="Banfield J.F."/>
        </authorList>
    </citation>
    <scope>NUCLEOTIDE SEQUENCE [LARGE SCALE GENOMIC DNA]</scope>
</reference>
<sequence>MKKIIIIRGPLGVGKTTVAKILSRNLNADYLSLDQILKENNLESVDGIPLKNFLTANEIICNLVNNSEKSFIIDGCFYYQEQIDDLVNKFTNDIEIITLLSDVEKCIERDSKRPRAYGEDSTRYVHMITTKIKVGHEINNTDLTAEETVGMMIHFLSEKV</sequence>
<dbReference type="AlphaFoldDB" id="A0A1F6NYK6"/>
<dbReference type="Proteomes" id="UP000178490">
    <property type="component" value="Unassembled WGS sequence"/>
</dbReference>
<evidence type="ECO:0000313" key="1">
    <source>
        <dbReference type="EMBL" id="OGH89012.1"/>
    </source>
</evidence>
<organism evidence="1 2">
    <name type="scientific">Candidatus Magasanikbacteria bacterium RIFOXYD2_FULL_36_9</name>
    <dbReference type="NCBI Taxonomy" id="1798707"/>
    <lineage>
        <taxon>Bacteria</taxon>
        <taxon>Candidatus Magasanikiibacteriota</taxon>
    </lineage>
</organism>
<protein>
    <submittedName>
        <fullName evidence="1">Uncharacterized protein</fullName>
    </submittedName>
</protein>
<name>A0A1F6NYK6_9BACT</name>
<accession>A0A1F6NYK6</accession>
<dbReference type="Gene3D" id="3.40.50.300">
    <property type="entry name" value="P-loop containing nucleotide triphosphate hydrolases"/>
    <property type="match status" value="1"/>
</dbReference>
<proteinExistence type="predicted"/>
<comment type="caution">
    <text evidence="1">The sequence shown here is derived from an EMBL/GenBank/DDBJ whole genome shotgun (WGS) entry which is preliminary data.</text>
</comment>
<dbReference type="SUPFAM" id="SSF52540">
    <property type="entry name" value="P-loop containing nucleoside triphosphate hydrolases"/>
    <property type="match status" value="1"/>
</dbReference>
<dbReference type="EMBL" id="MFRC01000051">
    <property type="protein sequence ID" value="OGH89012.1"/>
    <property type="molecule type" value="Genomic_DNA"/>
</dbReference>
<dbReference type="Pfam" id="PF13671">
    <property type="entry name" value="AAA_33"/>
    <property type="match status" value="1"/>
</dbReference>